<feature type="transmembrane region" description="Helical" evidence="1">
    <location>
        <begin position="116"/>
        <end position="134"/>
    </location>
</feature>
<sequence length="135" mass="14612">MAIDLLSSHSPIIRNIAGLLSLTAIAVGTNIFFLNASLVSRIFRIEPPSDTHNRKTYDALCEYVAVREYLLAGANIVAWYSGQPKAQGVVMLLWAGMGIGDGIVLNKLHGVNMLKARPFALILAALGSVLMGWFE</sequence>
<reference evidence="2" key="1">
    <citation type="journal article" date="2023" name="IMA Fungus">
        <title>Comparative genomic study of the Penicillium genus elucidates a diverse pangenome and 15 lateral gene transfer events.</title>
        <authorList>
            <person name="Petersen C."/>
            <person name="Sorensen T."/>
            <person name="Nielsen M.R."/>
            <person name="Sondergaard T.E."/>
            <person name="Sorensen J.L."/>
            <person name="Fitzpatrick D.A."/>
            <person name="Frisvad J.C."/>
            <person name="Nielsen K.L."/>
        </authorList>
    </citation>
    <scope>NUCLEOTIDE SEQUENCE</scope>
    <source>
        <strain evidence="2">IBT 17514</strain>
    </source>
</reference>
<organism evidence="2 3">
    <name type="scientific">Penicillium malachiteum</name>
    <dbReference type="NCBI Taxonomy" id="1324776"/>
    <lineage>
        <taxon>Eukaryota</taxon>
        <taxon>Fungi</taxon>
        <taxon>Dikarya</taxon>
        <taxon>Ascomycota</taxon>
        <taxon>Pezizomycotina</taxon>
        <taxon>Eurotiomycetes</taxon>
        <taxon>Eurotiomycetidae</taxon>
        <taxon>Eurotiales</taxon>
        <taxon>Aspergillaceae</taxon>
        <taxon>Penicillium</taxon>
    </lineage>
</organism>
<accession>A0AAD6HDL2</accession>
<keyword evidence="1" id="KW-1133">Transmembrane helix</keyword>
<name>A0AAD6HDL2_9EURO</name>
<comment type="caution">
    <text evidence="2">The sequence shown here is derived from an EMBL/GenBank/DDBJ whole genome shotgun (WGS) entry which is preliminary data.</text>
</comment>
<reference evidence="2" key="2">
    <citation type="submission" date="2023-01" db="EMBL/GenBank/DDBJ databases">
        <authorList>
            <person name="Petersen C."/>
        </authorList>
    </citation>
    <scope>NUCLEOTIDE SEQUENCE</scope>
    <source>
        <strain evidence="2">IBT 17514</strain>
    </source>
</reference>
<evidence type="ECO:0000256" key="1">
    <source>
        <dbReference type="SAM" id="Phobius"/>
    </source>
</evidence>
<gene>
    <name evidence="2" type="ORF">N7493_009808</name>
</gene>
<dbReference type="Pfam" id="PF14087">
    <property type="entry name" value="DUF4267"/>
    <property type="match status" value="1"/>
</dbReference>
<keyword evidence="3" id="KW-1185">Reference proteome</keyword>
<proteinExistence type="predicted"/>
<keyword evidence="1" id="KW-0812">Transmembrane</keyword>
<feature type="transmembrane region" description="Helical" evidence="1">
    <location>
        <begin position="86"/>
        <end position="104"/>
    </location>
</feature>
<dbReference type="AlphaFoldDB" id="A0AAD6HDL2"/>
<protein>
    <submittedName>
        <fullName evidence="2">Uncharacterized protein</fullName>
    </submittedName>
</protein>
<dbReference type="InterPro" id="IPR025363">
    <property type="entry name" value="DUF4267"/>
</dbReference>
<evidence type="ECO:0000313" key="3">
    <source>
        <dbReference type="Proteomes" id="UP001215712"/>
    </source>
</evidence>
<feature type="transmembrane region" description="Helical" evidence="1">
    <location>
        <begin position="12"/>
        <end position="39"/>
    </location>
</feature>
<evidence type="ECO:0000313" key="2">
    <source>
        <dbReference type="EMBL" id="KAJ5709517.1"/>
    </source>
</evidence>
<dbReference type="Proteomes" id="UP001215712">
    <property type="component" value="Unassembled WGS sequence"/>
</dbReference>
<dbReference type="EMBL" id="JAQJAN010000018">
    <property type="protein sequence ID" value="KAJ5709517.1"/>
    <property type="molecule type" value="Genomic_DNA"/>
</dbReference>
<keyword evidence="1" id="KW-0472">Membrane</keyword>